<dbReference type="PANTHER" id="PTHR34568:SF4">
    <property type="entry name" value="OS02G0638000 PROTEIN"/>
    <property type="match status" value="1"/>
</dbReference>
<evidence type="ECO:0000256" key="1">
    <source>
        <dbReference type="SAM" id="MobiDB-lite"/>
    </source>
</evidence>
<feature type="region of interest" description="Disordered" evidence="1">
    <location>
        <begin position="211"/>
        <end position="255"/>
    </location>
</feature>
<dbReference type="Proteomes" id="UP001159364">
    <property type="component" value="Linkage Group LG11"/>
</dbReference>
<feature type="compositionally biased region" description="Low complexity" evidence="1">
    <location>
        <begin position="238"/>
        <end position="250"/>
    </location>
</feature>
<evidence type="ECO:0000313" key="3">
    <source>
        <dbReference type="EMBL" id="KAJ8750253.1"/>
    </source>
</evidence>
<keyword evidence="4" id="KW-1185">Reference proteome</keyword>
<feature type="domain" description="AT3G52170-like helix-turn-helix" evidence="2">
    <location>
        <begin position="68"/>
        <end position="117"/>
    </location>
</feature>
<dbReference type="PANTHER" id="PTHR34568">
    <property type="entry name" value="RRM DOMAIN-CONTAINING PROTEIN"/>
    <property type="match status" value="1"/>
</dbReference>
<evidence type="ECO:0000313" key="4">
    <source>
        <dbReference type="Proteomes" id="UP001159364"/>
    </source>
</evidence>
<gene>
    <name evidence="3" type="ORF">K2173_014168</name>
</gene>
<name>A0AAV8SDK2_9ROSI</name>
<protein>
    <recommendedName>
        <fullName evidence="2">AT3G52170-like helix-turn-helix domain-containing protein</fullName>
    </recommendedName>
</protein>
<sequence length="355" mass="40516">MLKSIDLGHNQSIKMFPLIRRRRFPRFTIFFASKVNGAVNVQQHRWSTAAAVSSEIRRVREKGSKKIPKAERRVMVESYVNKYREKHGGRFPSVTDTIKEVGGGFYFLRQILQELEYISKMSSSKGRKENLEKDLIEKSKLLTEVETNRETVDARTQLDSPTSNVTEVGYSKDTDLEVVEDLLSSEKTLLEETSRIEGNNKSVSPFSEILEGGEEKEACNDNTNFSSTSSEKEAYNDNTNFSSTSSQSQKKNIDDNHLLKLDDSTKEKTQIGFSHVIEDATKSISREYIVKAEVDPKLSDSENLVDNKRSTHEDKISQRDIYERGGKDAELQKKSTLWGNLKSFADGFINMWRKL</sequence>
<dbReference type="EMBL" id="JAIWQS010000011">
    <property type="protein sequence ID" value="KAJ8750253.1"/>
    <property type="molecule type" value="Genomic_DNA"/>
</dbReference>
<comment type="caution">
    <text evidence="3">The sequence shown here is derived from an EMBL/GenBank/DDBJ whole genome shotgun (WGS) entry which is preliminary data.</text>
</comment>
<dbReference type="Pfam" id="PF25896">
    <property type="entry name" value="HTH_AT3G52170"/>
    <property type="match status" value="1"/>
</dbReference>
<evidence type="ECO:0000259" key="2">
    <source>
        <dbReference type="Pfam" id="PF25896"/>
    </source>
</evidence>
<proteinExistence type="predicted"/>
<dbReference type="InterPro" id="IPR058941">
    <property type="entry name" value="HTH_AT3G52170-like"/>
</dbReference>
<accession>A0AAV8SDK2</accession>
<dbReference type="AlphaFoldDB" id="A0AAV8SDK2"/>
<dbReference type="InterPro" id="IPR058942">
    <property type="entry name" value="AT3G52170-like"/>
</dbReference>
<organism evidence="3 4">
    <name type="scientific">Erythroxylum novogranatense</name>
    <dbReference type="NCBI Taxonomy" id="1862640"/>
    <lineage>
        <taxon>Eukaryota</taxon>
        <taxon>Viridiplantae</taxon>
        <taxon>Streptophyta</taxon>
        <taxon>Embryophyta</taxon>
        <taxon>Tracheophyta</taxon>
        <taxon>Spermatophyta</taxon>
        <taxon>Magnoliopsida</taxon>
        <taxon>eudicotyledons</taxon>
        <taxon>Gunneridae</taxon>
        <taxon>Pentapetalae</taxon>
        <taxon>rosids</taxon>
        <taxon>fabids</taxon>
        <taxon>Malpighiales</taxon>
        <taxon>Erythroxylaceae</taxon>
        <taxon>Erythroxylum</taxon>
    </lineage>
</organism>
<feature type="compositionally biased region" description="Polar residues" evidence="1">
    <location>
        <begin position="220"/>
        <end position="229"/>
    </location>
</feature>
<reference evidence="3 4" key="1">
    <citation type="submission" date="2021-09" db="EMBL/GenBank/DDBJ databases">
        <title>Genomic insights and catalytic innovation underlie evolution of tropane alkaloids biosynthesis.</title>
        <authorList>
            <person name="Wang Y.-J."/>
            <person name="Tian T."/>
            <person name="Huang J.-P."/>
            <person name="Huang S.-X."/>
        </authorList>
    </citation>
    <scope>NUCLEOTIDE SEQUENCE [LARGE SCALE GENOMIC DNA]</scope>
    <source>
        <strain evidence="3">KIB-2018</strain>
        <tissue evidence="3">Leaf</tissue>
    </source>
</reference>